<dbReference type="GO" id="GO:0005737">
    <property type="term" value="C:cytoplasm"/>
    <property type="evidence" value="ECO:0007669"/>
    <property type="project" value="TreeGrafter"/>
</dbReference>
<evidence type="ECO:0000256" key="1">
    <source>
        <dbReference type="ARBA" id="ARBA00022679"/>
    </source>
</evidence>
<dbReference type="GO" id="GO:0008999">
    <property type="term" value="F:protein-N-terminal-alanine acetyltransferase activity"/>
    <property type="evidence" value="ECO:0007669"/>
    <property type="project" value="TreeGrafter"/>
</dbReference>
<evidence type="ECO:0000256" key="3">
    <source>
        <dbReference type="ARBA" id="ARBA00038502"/>
    </source>
</evidence>
<evidence type="ECO:0000313" key="6">
    <source>
        <dbReference type="Proteomes" id="UP000054926"/>
    </source>
</evidence>
<dbReference type="InterPro" id="IPR016181">
    <property type="entry name" value="Acyl_CoA_acyltransferase"/>
</dbReference>
<dbReference type="InterPro" id="IPR051531">
    <property type="entry name" value="N-acetyltransferase"/>
</dbReference>
<keyword evidence="1 5" id="KW-0808">Transferase</keyword>
<feature type="domain" description="N-acetyltransferase" evidence="4">
    <location>
        <begin position="5"/>
        <end position="166"/>
    </location>
</feature>
<dbReference type="STRING" id="947033.Lste_3240"/>
<dbReference type="OrthoDB" id="9801669at2"/>
<dbReference type="InterPro" id="IPR000182">
    <property type="entry name" value="GNAT_dom"/>
</dbReference>
<proteinExistence type="inferred from homology"/>
<dbReference type="PATRIC" id="fig|947033.5.peg.3447"/>
<dbReference type="SUPFAM" id="SSF55729">
    <property type="entry name" value="Acyl-CoA N-acyltransferases (Nat)"/>
    <property type="match status" value="1"/>
</dbReference>
<reference evidence="5 6" key="1">
    <citation type="submission" date="2015-11" db="EMBL/GenBank/DDBJ databases">
        <title>Genomic analysis of 38 Legionella species identifies large and diverse effector repertoires.</title>
        <authorList>
            <person name="Burstein D."/>
            <person name="Amaro F."/>
            <person name="Zusman T."/>
            <person name="Lifshitz Z."/>
            <person name="Cohen O."/>
            <person name="Gilbert J.A."/>
            <person name="Pupko T."/>
            <person name="Shuman H.A."/>
            <person name="Segal G."/>
        </authorList>
    </citation>
    <scope>NUCLEOTIDE SEQUENCE [LARGE SCALE GENOMIC DNA]</scope>
    <source>
        <strain evidence="5 6">IMVS3376</strain>
    </source>
</reference>
<dbReference type="Proteomes" id="UP000054926">
    <property type="component" value="Unassembled WGS sequence"/>
</dbReference>
<dbReference type="PROSITE" id="PS51186">
    <property type="entry name" value="GNAT"/>
    <property type="match status" value="1"/>
</dbReference>
<dbReference type="AlphaFoldDB" id="A0A0W0ZDN4"/>
<dbReference type="Pfam" id="PF13302">
    <property type="entry name" value="Acetyltransf_3"/>
    <property type="match status" value="1"/>
</dbReference>
<dbReference type="RefSeq" id="WP_058512059.1">
    <property type="nucleotide sequence ID" value="NZ_DAIOMV010000002.1"/>
</dbReference>
<dbReference type="PANTHER" id="PTHR43792">
    <property type="entry name" value="GNAT FAMILY, PUTATIVE (AFU_ORTHOLOGUE AFUA_3G00765)-RELATED-RELATED"/>
    <property type="match status" value="1"/>
</dbReference>
<evidence type="ECO:0000313" key="5">
    <source>
        <dbReference type="EMBL" id="KTD67034.1"/>
    </source>
</evidence>
<comment type="caution">
    <text evidence="5">The sequence shown here is derived from an EMBL/GenBank/DDBJ whole genome shotgun (WGS) entry which is preliminary data.</text>
</comment>
<evidence type="ECO:0000256" key="2">
    <source>
        <dbReference type="ARBA" id="ARBA00023315"/>
    </source>
</evidence>
<keyword evidence="6" id="KW-1185">Reference proteome</keyword>
<dbReference type="EMBL" id="LNYY01000021">
    <property type="protein sequence ID" value="KTD67034.1"/>
    <property type="molecule type" value="Genomic_DNA"/>
</dbReference>
<name>A0A0W0ZDN4_9GAMM</name>
<sequence length="172" mass="19953">MQNTIHLRRLNHLDEARFLLSMQKSRDFHYPFVTAPQTPEEFQAYLQKSLQEDRRCFLALNQNEDIIGIFNISDIVQGVFQSAYLGYFASVTHAGQGLMSQALKLVLKEIFSDLKLHRIEANIQPTNISSIHLATKNGFLKEGFSPRYLKINGVWCDHFRFALTYEDWLANQ</sequence>
<keyword evidence="2" id="KW-0012">Acyltransferase</keyword>
<evidence type="ECO:0000259" key="4">
    <source>
        <dbReference type="PROSITE" id="PS51186"/>
    </source>
</evidence>
<comment type="similarity">
    <text evidence="3">Belongs to the acetyltransferase family. RimJ subfamily.</text>
</comment>
<gene>
    <name evidence="5" type="ORF">Lste_3240</name>
</gene>
<accession>A0A0W0ZDN4</accession>
<dbReference type="PANTHER" id="PTHR43792:SF8">
    <property type="entry name" value="[RIBOSOMAL PROTEIN US5]-ALANINE N-ACETYLTRANSFERASE"/>
    <property type="match status" value="1"/>
</dbReference>
<dbReference type="Gene3D" id="3.40.630.30">
    <property type="match status" value="1"/>
</dbReference>
<protein>
    <submittedName>
        <fullName evidence="5">GNAT family acetyltransferase</fullName>
    </submittedName>
</protein>
<organism evidence="5 6">
    <name type="scientific">Legionella steelei</name>
    <dbReference type="NCBI Taxonomy" id="947033"/>
    <lineage>
        <taxon>Bacteria</taxon>
        <taxon>Pseudomonadati</taxon>
        <taxon>Pseudomonadota</taxon>
        <taxon>Gammaproteobacteria</taxon>
        <taxon>Legionellales</taxon>
        <taxon>Legionellaceae</taxon>
        <taxon>Legionella</taxon>
    </lineage>
</organism>